<dbReference type="EMBL" id="SMOL01000402">
    <property type="protein sequence ID" value="KAB2616300.1"/>
    <property type="molecule type" value="Genomic_DNA"/>
</dbReference>
<evidence type="ECO:0000313" key="7">
    <source>
        <dbReference type="EMBL" id="KAB2616300.1"/>
    </source>
</evidence>
<evidence type="ECO:0000256" key="2">
    <source>
        <dbReference type="ARBA" id="ARBA00023125"/>
    </source>
</evidence>
<evidence type="ECO:0000259" key="6">
    <source>
        <dbReference type="Pfam" id="PF02365"/>
    </source>
</evidence>
<keyword evidence="2" id="KW-0238">DNA-binding</keyword>
<feature type="domain" description="NAC" evidence="6">
    <location>
        <begin position="31"/>
        <end position="106"/>
    </location>
</feature>
<keyword evidence="1" id="KW-0805">Transcription regulation</keyword>
<dbReference type="Proteomes" id="UP000327157">
    <property type="component" value="Chromosome 3"/>
</dbReference>
<organism evidence="7 8">
    <name type="scientific">Pyrus ussuriensis x Pyrus communis</name>
    <dbReference type="NCBI Taxonomy" id="2448454"/>
    <lineage>
        <taxon>Eukaryota</taxon>
        <taxon>Viridiplantae</taxon>
        <taxon>Streptophyta</taxon>
        <taxon>Embryophyta</taxon>
        <taxon>Tracheophyta</taxon>
        <taxon>Spermatophyta</taxon>
        <taxon>Magnoliopsida</taxon>
        <taxon>eudicotyledons</taxon>
        <taxon>Gunneridae</taxon>
        <taxon>Pentapetalae</taxon>
        <taxon>rosids</taxon>
        <taxon>fabids</taxon>
        <taxon>Rosales</taxon>
        <taxon>Rosaceae</taxon>
        <taxon>Amygdaloideae</taxon>
        <taxon>Maleae</taxon>
        <taxon>Pyrus</taxon>
    </lineage>
</organism>
<evidence type="ECO:0000256" key="4">
    <source>
        <dbReference type="ARBA" id="ARBA00023242"/>
    </source>
</evidence>
<evidence type="ECO:0000256" key="3">
    <source>
        <dbReference type="ARBA" id="ARBA00023163"/>
    </source>
</evidence>
<dbReference type="AlphaFoldDB" id="A0A5N5GSX2"/>
<reference evidence="8" key="2">
    <citation type="submission" date="2019-10" db="EMBL/GenBank/DDBJ databases">
        <title>A de novo genome assembly of a pear dwarfing rootstock.</title>
        <authorList>
            <person name="Wang F."/>
            <person name="Wang J."/>
            <person name="Li S."/>
            <person name="Zhang Y."/>
            <person name="Fang M."/>
            <person name="Ma L."/>
            <person name="Zhao Y."/>
            <person name="Jiang S."/>
        </authorList>
    </citation>
    <scope>NUCLEOTIDE SEQUENCE [LARGE SCALE GENOMIC DNA]</scope>
</reference>
<dbReference type="InterPro" id="IPR036093">
    <property type="entry name" value="NAC_dom_sf"/>
</dbReference>
<evidence type="ECO:0000256" key="5">
    <source>
        <dbReference type="SAM" id="MobiDB-lite"/>
    </source>
</evidence>
<name>A0A5N5GSX2_9ROSA</name>
<reference evidence="7 8" key="1">
    <citation type="submission" date="2019-09" db="EMBL/GenBank/DDBJ databases">
        <authorList>
            <person name="Ou C."/>
        </authorList>
    </citation>
    <scope>NUCLEOTIDE SEQUENCE [LARGE SCALE GENOMIC DNA]</scope>
    <source>
        <strain evidence="7">S2</strain>
        <tissue evidence="7">Leaf</tissue>
    </source>
</reference>
<protein>
    <recommendedName>
        <fullName evidence="6">NAC domain-containing protein</fullName>
    </recommendedName>
</protein>
<dbReference type="OrthoDB" id="1165958at2759"/>
<accession>A0A5N5GSX2</accession>
<keyword evidence="8" id="KW-1185">Reference proteome</keyword>
<evidence type="ECO:0000256" key="1">
    <source>
        <dbReference type="ARBA" id="ARBA00023015"/>
    </source>
</evidence>
<sequence>MRNGKAIPGQTGAWRRGVFTFLFPSSSDRWFKLADQELINFFFYRKVVLRQPLLPRHVGFVHEIDFLGDHQPWEIWDACGGPHPYGKEIYFFCKLKKLSKCTHRSTECKELPQEKTLYTRKKSKEDQRLKRKRSRENQRTIDANKKVKLSTQLEMGQQPELGQTLELKQPERQSCSRNLTTDEKLNINDGVATIGYDQCHSFCVPTTCEINASYYNYDHYGATNSNWKEYSIYTQSAGAAGGRQRDNVDEYLMRSLHAENQMQP</sequence>
<dbReference type="Pfam" id="PF02365">
    <property type="entry name" value="NAM"/>
    <property type="match status" value="1"/>
</dbReference>
<dbReference type="Gene3D" id="2.170.150.80">
    <property type="entry name" value="NAC domain"/>
    <property type="match status" value="1"/>
</dbReference>
<dbReference type="SUPFAM" id="SSF101941">
    <property type="entry name" value="NAC domain"/>
    <property type="match status" value="1"/>
</dbReference>
<keyword evidence="3" id="KW-0804">Transcription</keyword>
<dbReference type="GO" id="GO:0003677">
    <property type="term" value="F:DNA binding"/>
    <property type="evidence" value="ECO:0007669"/>
    <property type="project" value="UniProtKB-KW"/>
</dbReference>
<comment type="caution">
    <text evidence="7">The sequence shown here is derived from an EMBL/GenBank/DDBJ whole genome shotgun (WGS) entry which is preliminary data.</text>
</comment>
<gene>
    <name evidence="7" type="ORF">D8674_022888</name>
</gene>
<dbReference type="GO" id="GO:0006355">
    <property type="term" value="P:regulation of DNA-templated transcription"/>
    <property type="evidence" value="ECO:0007669"/>
    <property type="project" value="InterPro"/>
</dbReference>
<evidence type="ECO:0000313" key="8">
    <source>
        <dbReference type="Proteomes" id="UP000327157"/>
    </source>
</evidence>
<dbReference type="InterPro" id="IPR003441">
    <property type="entry name" value="NAC-dom"/>
</dbReference>
<proteinExistence type="predicted"/>
<reference evidence="7 8" key="3">
    <citation type="submission" date="2019-11" db="EMBL/GenBank/DDBJ databases">
        <title>A de novo genome assembly of a pear dwarfing rootstock.</title>
        <authorList>
            <person name="Wang F."/>
            <person name="Wang J."/>
            <person name="Li S."/>
            <person name="Zhang Y."/>
            <person name="Fang M."/>
            <person name="Ma L."/>
            <person name="Zhao Y."/>
            <person name="Jiang S."/>
        </authorList>
    </citation>
    <scope>NUCLEOTIDE SEQUENCE [LARGE SCALE GENOMIC DNA]</scope>
    <source>
        <strain evidence="7">S2</strain>
        <tissue evidence="7">Leaf</tissue>
    </source>
</reference>
<feature type="region of interest" description="Disordered" evidence="5">
    <location>
        <begin position="120"/>
        <end position="142"/>
    </location>
</feature>
<keyword evidence="4" id="KW-0539">Nucleus</keyword>